<dbReference type="PRINTS" id="PR00081">
    <property type="entry name" value="GDHRDH"/>
</dbReference>
<dbReference type="PANTHER" id="PTHR42760:SF133">
    <property type="entry name" value="3-OXOACYL-[ACYL-CARRIER-PROTEIN] REDUCTASE"/>
    <property type="match status" value="1"/>
</dbReference>
<dbReference type="CDD" id="cd05233">
    <property type="entry name" value="SDR_c"/>
    <property type="match status" value="1"/>
</dbReference>
<comment type="similarity">
    <text evidence="1">Belongs to the short-chain dehydrogenases/reductases (SDR) family.</text>
</comment>
<keyword evidence="4" id="KW-1185">Reference proteome</keyword>
<dbReference type="Proteomes" id="UP001158066">
    <property type="component" value="Unassembled WGS sequence"/>
</dbReference>
<dbReference type="FunFam" id="3.40.50.720:FF:000084">
    <property type="entry name" value="Short-chain dehydrogenase reductase"/>
    <property type="match status" value="1"/>
</dbReference>
<reference evidence="3" key="1">
    <citation type="submission" date="2017-05" db="EMBL/GenBank/DDBJ databases">
        <authorList>
            <person name="Varghese N."/>
            <person name="Submissions S."/>
        </authorList>
    </citation>
    <scope>NUCLEOTIDE SEQUENCE</scope>
    <source>
        <strain evidence="3">Su22</strain>
    </source>
</reference>
<dbReference type="GO" id="GO:0016616">
    <property type="term" value="F:oxidoreductase activity, acting on the CH-OH group of donors, NAD or NADP as acceptor"/>
    <property type="evidence" value="ECO:0007669"/>
    <property type="project" value="TreeGrafter"/>
</dbReference>
<dbReference type="InterPro" id="IPR020904">
    <property type="entry name" value="Sc_DH/Rdtase_CS"/>
</dbReference>
<dbReference type="InterPro" id="IPR036291">
    <property type="entry name" value="NAD(P)-bd_dom_sf"/>
</dbReference>
<dbReference type="EMBL" id="FXUF01000002">
    <property type="protein sequence ID" value="SMP45647.1"/>
    <property type="molecule type" value="Genomic_DNA"/>
</dbReference>
<evidence type="ECO:0000256" key="1">
    <source>
        <dbReference type="ARBA" id="ARBA00006484"/>
    </source>
</evidence>
<dbReference type="Gene3D" id="3.40.50.720">
    <property type="entry name" value="NAD(P)-binding Rossmann-like Domain"/>
    <property type="match status" value="1"/>
</dbReference>
<gene>
    <name evidence="3" type="ORF">SAMN06296020_102338</name>
</gene>
<dbReference type="GO" id="GO:0048038">
    <property type="term" value="F:quinone binding"/>
    <property type="evidence" value="ECO:0007669"/>
    <property type="project" value="TreeGrafter"/>
</dbReference>
<dbReference type="GO" id="GO:0008206">
    <property type="term" value="P:bile acid metabolic process"/>
    <property type="evidence" value="ECO:0007669"/>
    <property type="project" value="UniProtKB-ARBA"/>
</dbReference>
<proteinExistence type="inferred from homology"/>
<dbReference type="PANTHER" id="PTHR42760">
    <property type="entry name" value="SHORT-CHAIN DEHYDROGENASES/REDUCTASES FAMILY MEMBER"/>
    <property type="match status" value="1"/>
</dbReference>
<dbReference type="RefSeq" id="WP_283408238.1">
    <property type="nucleotide sequence ID" value="NZ_FXUF01000002.1"/>
</dbReference>
<dbReference type="Pfam" id="PF13561">
    <property type="entry name" value="adh_short_C2"/>
    <property type="match status" value="1"/>
</dbReference>
<keyword evidence="2" id="KW-0560">Oxidoreductase</keyword>
<organism evidence="3 4">
    <name type="scientific">Anoxynatronum buryatiense</name>
    <dbReference type="NCBI Taxonomy" id="489973"/>
    <lineage>
        <taxon>Bacteria</taxon>
        <taxon>Bacillati</taxon>
        <taxon>Bacillota</taxon>
        <taxon>Clostridia</taxon>
        <taxon>Eubacteriales</taxon>
        <taxon>Clostridiaceae</taxon>
        <taxon>Anoxynatronum</taxon>
    </lineage>
</organism>
<evidence type="ECO:0000256" key="2">
    <source>
        <dbReference type="ARBA" id="ARBA00023002"/>
    </source>
</evidence>
<name>A0AA45WUD7_9CLOT</name>
<evidence type="ECO:0000313" key="3">
    <source>
        <dbReference type="EMBL" id="SMP45647.1"/>
    </source>
</evidence>
<evidence type="ECO:0000313" key="4">
    <source>
        <dbReference type="Proteomes" id="UP001158066"/>
    </source>
</evidence>
<dbReference type="PRINTS" id="PR00080">
    <property type="entry name" value="SDRFAMILY"/>
</dbReference>
<protein>
    <submittedName>
        <fullName evidence="3">3-oxoacyl-[acyl-carrier protein] reductase/meso-butanediol dehydrogenase / (S,S)-butanediol dehydrogenase / diacetyl reductase/2-hydroxycyclohexanecarboxyl-CoA dehydrogenase</fullName>
    </submittedName>
</protein>
<comment type="caution">
    <text evidence="3">The sequence shown here is derived from an EMBL/GenBank/DDBJ whole genome shotgun (WGS) entry which is preliminary data.</text>
</comment>
<sequence>MKIDLEGQTAIVTGAGGDIGAGIVEALAKCGANVAVTDLDMQAAQKVVFSMSAMFKGEYKAYQLDVSEQTDIKRVFSKICKDFGTIEILVAGAACAGEGKNYFETPMETARKIADVNIHGTGMCIKEALTYMLPQKYGKIITISSVAGREGTAGTPNYSISKAAMIALTQSVAKAHAKEGISANSVCPGYLLTNMWKKGIEKYSKILGKTPEETWQLLALDRMATGRAQEPADIGNAVAFLVSDLAKNITGQALNVCGGAKFN</sequence>
<accession>A0AA45WUD7</accession>
<dbReference type="PROSITE" id="PS00061">
    <property type="entry name" value="ADH_SHORT"/>
    <property type="match status" value="1"/>
</dbReference>
<dbReference type="GO" id="GO:0006633">
    <property type="term" value="P:fatty acid biosynthetic process"/>
    <property type="evidence" value="ECO:0007669"/>
    <property type="project" value="TreeGrafter"/>
</dbReference>
<dbReference type="AlphaFoldDB" id="A0AA45WUD7"/>
<dbReference type="SUPFAM" id="SSF51735">
    <property type="entry name" value="NAD(P)-binding Rossmann-fold domains"/>
    <property type="match status" value="1"/>
</dbReference>
<dbReference type="InterPro" id="IPR002347">
    <property type="entry name" value="SDR_fam"/>
</dbReference>